<dbReference type="EMBL" id="LIYD01000005">
    <property type="protein sequence ID" value="KOS05990.1"/>
    <property type="molecule type" value="Genomic_DNA"/>
</dbReference>
<dbReference type="NCBIfam" id="NF008712">
    <property type="entry name" value="PRK11715.1-1"/>
    <property type="match status" value="1"/>
</dbReference>
<feature type="transmembrane region" description="Helical" evidence="1">
    <location>
        <begin position="30"/>
        <end position="47"/>
    </location>
</feature>
<evidence type="ECO:0000313" key="2">
    <source>
        <dbReference type="EMBL" id="KOS05990.1"/>
    </source>
</evidence>
<dbReference type="RefSeq" id="WP_054407418.1">
    <property type="nucleotide sequence ID" value="NZ_FOYA01000007.1"/>
</dbReference>
<keyword evidence="1" id="KW-0812">Transmembrane</keyword>
<feature type="transmembrane region" description="Helical" evidence="1">
    <location>
        <begin position="403"/>
        <end position="422"/>
    </location>
</feature>
<dbReference type="PATRIC" id="fig|1202724.3.peg.1668"/>
<proteinExistence type="predicted"/>
<protein>
    <recommendedName>
        <fullName evidence="4">Cell envelope integrity protein CreD</fullName>
    </recommendedName>
</protein>
<dbReference type="InterPro" id="IPR010364">
    <property type="entry name" value="Uncharacterised_IM_CreD"/>
</dbReference>
<dbReference type="Pfam" id="PF06123">
    <property type="entry name" value="CreD"/>
    <property type="match status" value="1"/>
</dbReference>
<sequence>MDTNQNQNQFKQPDDSQVDANFLQSTTARVIMVGLLTLILLLPLHYVQGIIKERSTLQETVVSDITEKWGSHVYICGPILKIPYKAYGNQTTQTDTVKTVQNRVYTDYLYVFPEMLKADSKVNTFEKHRNNYDAAVFNANLKLTGNYPVPDLARQNISPDAVEWDKASVIINTNAIKSIKGTVNARINDNLYSFEAAEMDNQENLATLQTAPINLKSAALGSIPFEIKISYDGSNSFAIVPIGKLTEATMAGNWPSPKFTGNYLPEKHDVTDNGFTASWNISQLNRPFAQQYTTLIPKMNNYSFDVDFVIPVDEFQQNERASKYGFLVIGLTFLVFFLIQTVSKINIHIFQYTMIGLALVMFYTLLISITEHSSFWLAYLIAGVSVVTMIGLYSLSILKDRKFPVFIATALTGLYTFIYVIIQLENYALLAGSIGLFLILGAVMYFSRKIQWNTSIA</sequence>
<dbReference type="STRING" id="1202724.AM493_08030"/>
<accession>A0A0M9VHV9</accession>
<evidence type="ECO:0008006" key="4">
    <source>
        <dbReference type="Google" id="ProtNLM"/>
    </source>
</evidence>
<feature type="transmembrane region" description="Helical" evidence="1">
    <location>
        <begin position="375"/>
        <end position="396"/>
    </location>
</feature>
<evidence type="ECO:0000313" key="3">
    <source>
        <dbReference type="Proteomes" id="UP000037755"/>
    </source>
</evidence>
<keyword evidence="3" id="KW-1185">Reference proteome</keyword>
<dbReference type="PANTHER" id="PTHR30092">
    <property type="entry name" value="INNER MEMBRANE PROTEIN CRED"/>
    <property type="match status" value="1"/>
</dbReference>
<evidence type="ECO:0000256" key="1">
    <source>
        <dbReference type="SAM" id="Phobius"/>
    </source>
</evidence>
<dbReference type="GO" id="GO:0005886">
    <property type="term" value="C:plasma membrane"/>
    <property type="evidence" value="ECO:0007669"/>
    <property type="project" value="TreeGrafter"/>
</dbReference>
<dbReference type="PIRSF" id="PIRSF004548">
    <property type="entry name" value="CreD"/>
    <property type="match status" value="1"/>
</dbReference>
<name>A0A0M9VHV9_9FLAO</name>
<keyword evidence="1" id="KW-0472">Membrane</keyword>
<comment type="caution">
    <text evidence="2">The sequence shown here is derived from an EMBL/GenBank/DDBJ whole genome shotgun (WGS) entry which is preliminary data.</text>
</comment>
<keyword evidence="1" id="KW-1133">Transmembrane helix</keyword>
<dbReference type="PANTHER" id="PTHR30092:SF0">
    <property type="entry name" value="INNER MEMBRANE PROTEIN CRED"/>
    <property type="match status" value="1"/>
</dbReference>
<organism evidence="2 3">
    <name type="scientific">Flavobacterium akiainvivens</name>
    <dbReference type="NCBI Taxonomy" id="1202724"/>
    <lineage>
        <taxon>Bacteria</taxon>
        <taxon>Pseudomonadati</taxon>
        <taxon>Bacteroidota</taxon>
        <taxon>Flavobacteriia</taxon>
        <taxon>Flavobacteriales</taxon>
        <taxon>Flavobacteriaceae</taxon>
        <taxon>Flavobacterium</taxon>
    </lineage>
</organism>
<reference evidence="2 3" key="1">
    <citation type="submission" date="2015-08" db="EMBL/GenBank/DDBJ databases">
        <title>Whole genome sequence of Flavobacterium akiainvivens IK-1T, from decaying Wikstroemia oahuensis, an endemic Hawaiian shrub.</title>
        <authorList>
            <person name="Wan X."/>
            <person name="Hou S."/>
            <person name="Saito J."/>
            <person name="Donachie S."/>
        </authorList>
    </citation>
    <scope>NUCLEOTIDE SEQUENCE [LARGE SCALE GENOMIC DNA]</scope>
    <source>
        <strain evidence="2 3">IK-1</strain>
    </source>
</reference>
<dbReference type="AlphaFoldDB" id="A0A0M9VHV9"/>
<gene>
    <name evidence="2" type="ORF">AM493_08030</name>
</gene>
<dbReference type="OrthoDB" id="9791851at2"/>
<feature type="transmembrane region" description="Helical" evidence="1">
    <location>
        <begin position="428"/>
        <end position="446"/>
    </location>
</feature>
<feature type="transmembrane region" description="Helical" evidence="1">
    <location>
        <begin position="324"/>
        <end position="342"/>
    </location>
</feature>
<dbReference type="Proteomes" id="UP000037755">
    <property type="component" value="Unassembled WGS sequence"/>
</dbReference>
<feature type="transmembrane region" description="Helical" evidence="1">
    <location>
        <begin position="349"/>
        <end position="369"/>
    </location>
</feature>